<feature type="compositionally biased region" description="Basic and acidic residues" evidence="11">
    <location>
        <begin position="504"/>
        <end position="518"/>
    </location>
</feature>
<feature type="compositionally biased region" description="Acidic residues" evidence="11">
    <location>
        <begin position="271"/>
        <end position="282"/>
    </location>
</feature>
<feature type="compositionally biased region" description="Basic residues" evidence="11">
    <location>
        <begin position="1123"/>
        <end position="1155"/>
    </location>
</feature>
<feature type="compositionally biased region" description="Acidic residues" evidence="11">
    <location>
        <begin position="1023"/>
        <end position="1040"/>
    </location>
</feature>
<keyword evidence="6" id="KW-0347">Helicase</keyword>
<feature type="compositionally biased region" description="Basic and acidic residues" evidence="11">
    <location>
        <begin position="627"/>
        <end position="642"/>
    </location>
</feature>
<dbReference type="PROSITE" id="PS50800">
    <property type="entry name" value="SAP"/>
    <property type="match status" value="1"/>
</dbReference>
<dbReference type="GO" id="GO:0003677">
    <property type="term" value="F:DNA binding"/>
    <property type="evidence" value="ECO:0007669"/>
    <property type="project" value="InterPro"/>
</dbReference>
<evidence type="ECO:0000256" key="9">
    <source>
        <dbReference type="ARBA" id="ARBA00023242"/>
    </source>
</evidence>
<evidence type="ECO:0000259" key="13">
    <source>
        <dbReference type="PROSITE" id="PS50089"/>
    </source>
</evidence>
<evidence type="ECO:0000256" key="11">
    <source>
        <dbReference type="SAM" id="MobiDB-lite"/>
    </source>
</evidence>
<dbReference type="VEuPathDB" id="CryptoDB:Cvel_26080"/>
<keyword evidence="2" id="KW-0479">Metal-binding</keyword>
<dbReference type="SUPFAM" id="SSF57716">
    <property type="entry name" value="Glucocorticoid receptor-like (DNA-binding domain)"/>
    <property type="match status" value="1"/>
</dbReference>
<dbReference type="InterPro" id="IPR013083">
    <property type="entry name" value="Znf_RING/FYVE/PHD"/>
</dbReference>
<dbReference type="SMART" id="SM00184">
    <property type="entry name" value="RING"/>
    <property type="match status" value="1"/>
</dbReference>
<dbReference type="PROSITE" id="PS51192">
    <property type="entry name" value="HELICASE_ATP_BIND_1"/>
    <property type="match status" value="1"/>
</dbReference>
<feature type="compositionally biased region" description="Acidic residues" evidence="11">
    <location>
        <begin position="933"/>
        <end position="947"/>
    </location>
</feature>
<keyword evidence="7" id="KW-0862">Zinc</keyword>
<dbReference type="GO" id="GO:0005634">
    <property type="term" value="C:nucleus"/>
    <property type="evidence" value="ECO:0007669"/>
    <property type="project" value="UniProtKB-SubCell"/>
</dbReference>
<dbReference type="InterPro" id="IPR038718">
    <property type="entry name" value="SNF2-like_sf"/>
</dbReference>
<feature type="compositionally biased region" description="Low complexity" evidence="11">
    <location>
        <begin position="1187"/>
        <end position="1198"/>
    </location>
</feature>
<proteinExistence type="predicted"/>
<dbReference type="SMART" id="SM01336">
    <property type="entry name" value="zf-PARP"/>
    <property type="match status" value="1"/>
</dbReference>
<evidence type="ECO:0000256" key="2">
    <source>
        <dbReference type="ARBA" id="ARBA00022723"/>
    </source>
</evidence>
<feature type="compositionally biased region" description="Low complexity" evidence="11">
    <location>
        <begin position="237"/>
        <end position="270"/>
    </location>
</feature>
<dbReference type="InterPro" id="IPR014001">
    <property type="entry name" value="Helicase_ATP-bd"/>
</dbReference>
<dbReference type="PROSITE" id="PS51194">
    <property type="entry name" value="HELICASE_CTER"/>
    <property type="match status" value="1"/>
</dbReference>
<evidence type="ECO:0000259" key="14">
    <source>
        <dbReference type="PROSITE" id="PS50800"/>
    </source>
</evidence>
<feature type="compositionally biased region" description="Low complexity" evidence="11">
    <location>
        <begin position="576"/>
        <end position="626"/>
    </location>
</feature>
<evidence type="ECO:0000256" key="10">
    <source>
        <dbReference type="PROSITE-ProRule" id="PRU00175"/>
    </source>
</evidence>
<dbReference type="InterPro" id="IPR050628">
    <property type="entry name" value="SNF2_RAD54_helicase_TF"/>
</dbReference>
<sequence>MTDIPDEIAGFLSKGPKLPPGMLQDALYDPEDREWIPEDKVKRLEPKKKKRLEDVRVVANIATTNMSKCRGCGSACEKKKLRLGFPLKDPRGCFGAIICWYHPQCCRAALLTLGVGVNTIGKTCFGWKDLEEEQRESVLEVLRKEDEPEGGEGEEGEGGEPLQSLVKRKEPMERRKAPDSLLVPLLPFQEEGLAWMCRQEEGVVRGGILADEMGMGKTIQAVSLLLAKKQEEEERNNNTAAAASSSFSSSSSSALQRRGGRGAAAAAAAAEESDEDDEEEGESGMRRAKTLVVSPLATVLQWKMEIEKFTKPGALSVLIYHGQYRGLLSGELEKADVVITTYQTVEQDFRREVNKQKKQCKYCQRLFLPDKLKVHLRYFCGPNAERTEKQKKTQKKNQEAAKKAMKTLNIVTHADATGPGAEEQAEGSSGRKRKRSSAAAAAASVPERERSFVPTITNVYREIMRKANRENELPNGAVPWYQSRKSRQEQQQQKKETEEESEKETETAKQEKKGKKEGALSSSSSSSSSAAAAASSSDVVMGGEEEEKEVEVSGENAKKAEGGKGNKAGGGKPKGKASSSRRSVAPSDAPTAAPSSSVSDRALRAQGRSAASGAAEVSSSSSASGDAEGKDKEEEAVDEMKKGKQGKGVSEKAKPKAKAKGKPVGKNKKKKRKGNGADGDDEEEIEMEIEAEEAEATRGDADAAASLLLEWRAAASQKGAKGAPKKGQARKGAAASSVNSVISLSSSSASAGGAAAAAAAAASAGPSRAQRDKSRGKGKGGKVKADVSDEGSVSERSPPESPTPPGTGTGADHDDSSSADAAFRAVLLREFGVSKTGLMKEKVEKLREMAKRAGLETEGTKNALVDRLSAFLFPPEEPEEEDEKKHQKRRKQPPSQAPAAAPAAAAAEGGEGGDGSTSSRASRRLRRAFPSDEAIDVDAEGEEEEEKDGGKKKGGTKKVPMIKKKKQTESQKKKKKVAFLEPDEEDGNQNDDEEEEEIERPSKRTKKAGTKKSAKNPKKGGKEEDEDVDMDEGDEEEKEDDSSQRESSRRSGRLAASGSSRVSFSKDLFENSEDDSASSDSSDDEEEESTSRTKKVLRVRSERAKGKGLAAAEKEGDEAPEKKSKKAAPMPKKKKEAASAKKKGATKKPSKKGAKKSASSSGRSRSSKGRTGESDSEYAPSNDDSESGMSSLFSSSESSEGEMSDSGDDRKRTNKKGGARSGGSVSKSKGAKGAKEEEEEGMEDEKEKGREKAEKRAKAMAEATAAGEGAEFDRGDADLSHSEAEGGVSLKKSLLHSVKWQRIILDEAHRIKSRTTSTAKAVYSLQSTRAKWCLTGTPLQNRVGELYSLVRFLRFHPYAFYFCNKKGCGCRSLHFRFEDNRYCLKCGHTRMSHFSYFNRKVVTPIKNYGYAGEGKVAMTYLRNDVLEKILLRRTKVERAEDVKLPPLTVRIRRDALSAEERDFYEALFMQTKTAFSAYVDEGTVLHNYAHIFDLLSRLRQAVDHPYLIIHGNLGQRGDAPQLPSASRPAVGDLSETCGICQDDIESKKELCLSKCHHAFHRACLLSFVEAAPESSDLGCPVCYSPLTVDLSALRGEEEEEGEEEGGAGGDMEAALDEVVKAEAAAAGRLGRRRGSVKEKESAPSPSSSSASAAGSRKGGSRSSKDPPEVDDERDGNGKSGGKGAATGKTRGIMSRLKASEFRSSTKIEALCQEVDAMREKDSKSKAIVFSQFTSMLELIEWRLKKGGVHCAKLVGSMTMEARSNILYAFNTDPSLTCVLISLKAGGEGLNLQAADHVFLMDPWWNPATEMQAIQRAHRIGQRRPVTGVRFISEDTIEERILQLQEKKQLVFDGTVGNQEGSIAKLTADDLRFLFNS</sequence>
<evidence type="ECO:0000256" key="3">
    <source>
        <dbReference type="ARBA" id="ARBA00022741"/>
    </source>
</evidence>
<keyword evidence="3" id="KW-0547">Nucleotide-binding</keyword>
<dbReference type="InterPro" id="IPR036957">
    <property type="entry name" value="Znf_PARP_sf"/>
</dbReference>
<feature type="compositionally biased region" description="Basic residues" evidence="11">
    <location>
        <begin position="1003"/>
        <end position="1019"/>
    </location>
</feature>
<feature type="compositionally biased region" description="Acidic residues" evidence="11">
    <location>
        <begin position="1070"/>
        <end position="1088"/>
    </location>
</feature>
<evidence type="ECO:0000313" key="17">
    <source>
        <dbReference type="EMBL" id="CEM41527.1"/>
    </source>
</evidence>
<accession>A0A0G4HBV9</accession>
<dbReference type="SUPFAM" id="SSF57850">
    <property type="entry name" value="RING/U-box"/>
    <property type="match status" value="1"/>
</dbReference>
<dbReference type="PANTHER" id="PTHR45626:SF12">
    <property type="entry name" value="DNA REPAIR PROTEIN RAD16"/>
    <property type="match status" value="1"/>
</dbReference>
<dbReference type="GO" id="GO:0008094">
    <property type="term" value="F:ATP-dependent activity, acting on DNA"/>
    <property type="evidence" value="ECO:0007669"/>
    <property type="project" value="TreeGrafter"/>
</dbReference>
<dbReference type="Gene3D" id="1.10.720.30">
    <property type="entry name" value="SAP domain"/>
    <property type="match status" value="1"/>
</dbReference>
<feature type="compositionally biased region" description="Basic and acidic residues" evidence="11">
    <location>
        <begin position="486"/>
        <end position="497"/>
    </location>
</feature>
<keyword evidence="4 10" id="KW-0863">Zinc-finger</keyword>
<dbReference type="GO" id="GO:0008270">
    <property type="term" value="F:zinc ion binding"/>
    <property type="evidence" value="ECO:0007669"/>
    <property type="project" value="UniProtKB-KW"/>
</dbReference>
<evidence type="ECO:0000259" key="15">
    <source>
        <dbReference type="PROSITE" id="PS51192"/>
    </source>
</evidence>
<dbReference type="InterPro" id="IPR049730">
    <property type="entry name" value="SNF2/RAD54-like_C"/>
</dbReference>
<evidence type="ECO:0000259" key="16">
    <source>
        <dbReference type="PROSITE" id="PS51194"/>
    </source>
</evidence>
<feature type="compositionally biased region" description="Acidic residues" evidence="11">
    <location>
        <begin position="981"/>
        <end position="998"/>
    </location>
</feature>
<feature type="compositionally biased region" description="Basic and acidic residues" evidence="11">
    <location>
        <begin position="1271"/>
        <end position="1281"/>
    </location>
</feature>
<evidence type="ECO:0000256" key="6">
    <source>
        <dbReference type="ARBA" id="ARBA00022806"/>
    </source>
</evidence>
<dbReference type="CDD" id="cd18793">
    <property type="entry name" value="SF2_C_SNF"/>
    <property type="match status" value="1"/>
</dbReference>
<dbReference type="InterPro" id="IPR036361">
    <property type="entry name" value="SAP_dom_sf"/>
</dbReference>
<dbReference type="InterPro" id="IPR001841">
    <property type="entry name" value="Znf_RING"/>
</dbReference>
<name>A0A0G4HBV9_9ALVE</name>
<keyword evidence="5" id="KW-0378">Hydrolase</keyword>
<reference evidence="17" key="1">
    <citation type="submission" date="2014-11" db="EMBL/GenBank/DDBJ databases">
        <authorList>
            <person name="Otto D Thomas"/>
            <person name="Naeem Raeece"/>
        </authorList>
    </citation>
    <scope>NUCLEOTIDE SEQUENCE</scope>
</reference>
<feature type="region of interest" description="Disordered" evidence="11">
    <location>
        <begin position="853"/>
        <end position="1281"/>
    </location>
</feature>
<feature type="compositionally biased region" description="Basic residues" evidence="11">
    <location>
        <begin position="655"/>
        <end position="674"/>
    </location>
</feature>
<feature type="compositionally biased region" description="Acidic residues" evidence="11">
    <location>
        <begin position="678"/>
        <end position="694"/>
    </location>
</feature>
<dbReference type="SUPFAM" id="SSF52540">
    <property type="entry name" value="P-loop containing nucleoside triphosphate hydrolases"/>
    <property type="match status" value="2"/>
</dbReference>
<dbReference type="InterPro" id="IPR003034">
    <property type="entry name" value="SAP_dom"/>
</dbReference>
<feature type="region of interest" description="Disordered" evidence="11">
    <location>
        <begin position="233"/>
        <end position="287"/>
    </location>
</feature>
<dbReference type="GO" id="GO:0006289">
    <property type="term" value="P:nucleotide-excision repair"/>
    <property type="evidence" value="ECO:0007669"/>
    <property type="project" value="TreeGrafter"/>
</dbReference>
<feature type="compositionally biased region" description="Low complexity" evidence="11">
    <location>
        <begin position="1642"/>
        <end position="1655"/>
    </location>
</feature>
<feature type="domain" description="Helicase C-terminal" evidence="16">
    <location>
        <begin position="1709"/>
        <end position="1862"/>
    </location>
</feature>
<dbReference type="GO" id="GO:0005524">
    <property type="term" value="F:ATP binding"/>
    <property type="evidence" value="ECO:0007669"/>
    <property type="project" value="UniProtKB-KW"/>
</dbReference>
<feature type="domain" description="Helicase ATP-binding" evidence="15">
    <location>
        <begin position="1290"/>
        <end position="1356"/>
    </location>
</feature>
<evidence type="ECO:0000259" key="12">
    <source>
        <dbReference type="PROSITE" id="PS50064"/>
    </source>
</evidence>
<dbReference type="Gene3D" id="3.30.40.10">
    <property type="entry name" value="Zinc/RING finger domain, C3HC4 (zinc finger)"/>
    <property type="match status" value="1"/>
</dbReference>
<feature type="domain" description="RING-type" evidence="13">
    <location>
        <begin position="1537"/>
        <end position="1582"/>
    </location>
</feature>
<feature type="compositionally biased region" description="Low complexity" evidence="11">
    <location>
        <begin position="519"/>
        <end position="542"/>
    </location>
</feature>
<dbReference type="SMART" id="SM00487">
    <property type="entry name" value="DEXDc"/>
    <property type="match status" value="1"/>
</dbReference>
<organism evidence="17">
    <name type="scientific">Chromera velia CCMP2878</name>
    <dbReference type="NCBI Taxonomy" id="1169474"/>
    <lineage>
        <taxon>Eukaryota</taxon>
        <taxon>Sar</taxon>
        <taxon>Alveolata</taxon>
        <taxon>Colpodellida</taxon>
        <taxon>Chromeraceae</taxon>
        <taxon>Chromera</taxon>
    </lineage>
</organism>
<dbReference type="PROSITE" id="PS50089">
    <property type="entry name" value="ZF_RING_2"/>
    <property type="match status" value="1"/>
</dbReference>
<keyword evidence="8" id="KW-0067">ATP-binding</keyword>
<evidence type="ECO:0000256" key="5">
    <source>
        <dbReference type="ARBA" id="ARBA00022801"/>
    </source>
</evidence>
<dbReference type="Pfam" id="PF00176">
    <property type="entry name" value="SNF2-rel_dom"/>
    <property type="match status" value="3"/>
</dbReference>
<dbReference type="SMART" id="SM00490">
    <property type="entry name" value="HELICc"/>
    <property type="match status" value="1"/>
</dbReference>
<dbReference type="InterPro" id="IPR027417">
    <property type="entry name" value="P-loop_NTPase"/>
</dbReference>
<dbReference type="Pfam" id="PF00271">
    <property type="entry name" value="Helicase_C"/>
    <property type="match status" value="1"/>
</dbReference>
<dbReference type="Gene3D" id="3.40.50.300">
    <property type="entry name" value="P-loop containing nucleotide triphosphate hydrolases"/>
    <property type="match status" value="1"/>
</dbReference>
<feature type="domain" description="PARP-type" evidence="12">
    <location>
        <begin position="57"/>
        <end position="142"/>
    </location>
</feature>
<evidence type="ECO:0000256" key="7">
    <source>
        <dbReference type="ARBA" id="ARBA00022833"/>
    </source>
</evidence>
<dbReference type="PROSITE" id="PS50064">
    <property type="entry name" value="ZF_PARP_2"/>
    <property type="match status" value="1"/>
</dbReference>
<evidence type="ECO:0000256" key="8">
    <source>
        <dbReference type="ARBA" id="ARBA00022840"/>
    </source>
</evidence>
<feature type="compositionally biased region" description="Low complexity" evidence="11">
    <location>
        <begin position="1260"/>
        <end position="1269"/>
    </location>
</feature>
<evidence type="ECO:0000256" key="4">
    <source>
        <dbReference type="ARBA" id="ARBA00022771"/>
    </source>
</evidence>
<gene>
    <name evidence="17" type="ORF">Cvel_26080</name>
</gene>
<evidence type="ECO:0000256" key="1">
    <source>
        <dbReference type="ARBA" id="ARBA00004123"/>
    </source>
</evidence>
<dbReference type="PANTHER" id="PTHR45626">
    <property type="entry name" value="TRANSCRIPTION TERMINATION FACTOR 2-RELATED"/>
    <property type="match status" value="1"/>
</dbReference>
<feature type="region of interest" description="Disordered" evidence="11">
    <location>
        <begin position="470"/>
        <end position="702"/>
    </location>
</feature>
<dbReference type="Gene3D" id="3.40.50.10810">
    <property type="entry name" value="Tandem AAA-ATPase domain"/>
    <property type="match status" value="3"/>
</dbReference>
<feature type="region of interest" description="Disordered" evidence="11">
    <location>
        <begin position="1626"/>
        <end position="1695"/>
    </location>
</feature>
<feature type="region of interest" description="Disordered" evidence="11">
    <location>
        <begin position="413"/>
        <end position="448"/>
    </location>
</feature>
<feature type="compositionally biased region" description="Acidic residues" evidence="11">
    <location>
        <begin position="147"/>
        <end position="158"/>
    </location>
</feature>
<feature type="region of interest" description="Disordered" evidence="11">
    <location>
        <begin position="144"/>
        <end position="165"/>
    </location>
</feature>
<protein>
    <submittedName>
        <fullName evidence="17">Uncharacterized protein</fullName>
    </submittedName>
</protein>
<dbReference type="GO" id="GO:0004386">
    <property type="term" value="F:helicase activity"/>
    <property type="evidence" value="ECO:0007669"/>
    <property type="project" value="UniProtKB-KW"/>
</dbReference>
<comment type="subcellular location">
    <subcellularLocation>
        <location evidence="1">Nucleus</location>
    </subcellularLocation>
</comment>
<keyword evidence="9" id="KW-0539">Nucleus</keyword>
<dbReference type="GO" id="GO:0016787">
    <property type="term" value="F:hydrolase activity"/>
    <property type="evidence" value="ECO:0007669"/>
    <property type="project" value="UniProtKB-KW"/>
</dbReference>
<feature type="region of interest" description="Disordered" evidence="11">
    <location>
        <begin position="715"/>
        <end position="821"/>
    </location>
</feature>
<feature type="domain" description="SAP" evidence="14">
    <location>
        <begin position="838"/>
        <end position="872"/>
    </location>
</feature>
<dbReference type="InterPro" id="IPR000330">
    <property type="entry name" value="SNF2_N"/>
</dbReference>
<dbReference type="EMBL" id="CDMZ01002252">
    <property type="protein sequence ID" value="CEM41527.1"/>
    <property type="molecule type" value="Genomic_DNA"/>
</dbReference>
<feature type="compositionally biased region" description="Low complexity" evidence="11">
    <location>
        <begin position="730"/>
        <end position="768"/>
    </location>
</feature>
<feature type="compositionally biased region" description="Low complexity" evidence="11">
    <location>
        <begin position="897"/>
        <end position="908"/>
    </location>
</feature>
<feature type="compositionally biased region" description="Low complexity" evidence="11">
    <location>
        <begin position="1053"/>
        <end position="1063"/>
    </location>
</feature>
<dbReference type="Gene3D" id="3.30.1740.10">
    <property type="entry name" value="Zinc finger, PARP-type"/>
    <property type="match status" value="1"/>
</dbReference>
<dbReference type="InterPro" id="IPR001510">
    <property type="entry name" value="Znf_PARP"/>
</dbReference>
<dbReference type="SMART" id="SM00513">
    <property type="entry name" value="SAP"/>
    <property type="match status" value="1"/>
</dbReference>
<dbReference type="InterPro" id="IPR001650">
    <property type="entry name" value="Helicase_C-like"/>
</dbReference>
<feature type="compositionally biased region" description="Basic and acidic residues" evidence="11">
    <location>
        <begin position="1245"/>
        <end position="1259"/>
    </location>
</feature>
<feature type="compositionally biased region" description="Basic residues" evidence="11">
    <location>
        <begin position="950"/>
        <end position="977"/>
    </location>
</feature>
<dbReference type="Pfam" id="PF13639">
    <property type="entry name" value="zf-RING_2"/>
    <property type="match status" value="1"/>
</dbReference>
<feature type="compositionally biased region" description="Basic and acidic residues" evidence="11">
    <location>
        <begin position="1112"/>
        <end position="1122"/>
    </location>
</feature>